<dbReference type="GO" id="GO:0030170">
    <property type="term" value="F:pyridoxal phosphate binding"/>
    <property type="evidence" value="ECO:0007669"/>
    <property type="project" value="InterPro"/>
</dbReference>
<evidence type="ECO:0000256" key="7">
    <source>
        <dbReference type="ARBA" id="ARBA00022756"/>
    </source>
</evidence>
<organism evidence="13">
    <name type="scientific">hydrothermal vent metagenome</name>
    <dbReference type="NCBI Taxonomy" id="652676"/>
    <lineage>
        <taxon>unclassified sequences</taxon>
        <taxon>metagenomes</taxon>
        <taxon>ecological metagenomes</taxon>
    </lineage>
</organism>
<comment type="pathway">
    <text evidence="2">Cofactor biosynthesis; biotin biosynthesis.</text>
</comment>
<dbReference type="GO" id="GO:0009102">
    <property type="term" value="P:biotin biosynthetic process"/>
    <property type="evidence" value="ECO:0007669"/>
    <property type="project" value="UniProtKB-UniPathway"/>
</dbReference>
<dbReference type="Gene3D" id="3.40.640.10">
    <property type="entry name" value="Type I PLP-dependent aspartate aminotransferase-like (Major domain)"/>
    <property type="match status" value="1"/>
</dbReference>
<dbReference type="InterPro" id="IPR015421">
    <property type="entry name" value="PyrdxlP-dep_Trfase_major"/>
</dbReference>
<evidence type="ECO:0000256" key="10">
    <source>
        <dbReference type="ARBA" id="ARBA00033381"/>
    </source>
</evidence>
<dbReference type="NCBIfam" id="TIGR00858">
    <property type="entry name" value="bioF"/>
    <property type="match status" value="1"/>
</dbReference>
<evidence type="ECO:0000256" key="8">
    <source>
        <dbReference type="ARBA" id="ARBA00022898"/>
    </source>
</evidence>
<dbReference type="EMBL" id="UOGL01000505">
    <property type="protein sequence ID" value="VAX41038.1"/>
    <property type="molecule type" value="Genomic_DNA"/>
</dbReference>
<evidence type="ECO:0000256" key="11">
    <source>
        <dbReference type="ARBA" id="ARBA00047715"/>
    </source>
</evidence>
<evidence type="ECO:0000256" key="6">
    <source>
        <dbReference type="ARBA" id="ARBA00022679"/>
    </source>
</evidence>
<dbReference type="CDD" id="cd06454">
    <property type="entry name" value="KBL_like"/>
    <property type="match status" value="1"/>
</dbReference>
<evidence type="ECO:0000256" key="4">
    <source>
        <dbReference type="ARBA" id="ARBA00011738"/>
    </source>
</evidence>
<comment type="similarity">
    <text evidence="3">Belongs to the class-II pyridoxal-phosphate-dependent aminotransferase family. BioF subfamily.</text>
</comment>
<dbReference type="PANTHER" id="PTHR13693:SF100">
    <property type="entry name" value="8-AMINO-7-OXONONANOATE SYNTHASE"/>
    <property type="match status" value="1"/>
</dbReference>
<comment type="catalytic activity">
    <reaction evidence="11">
        <text>6-carboxyhexanoyl-[ACP] + L-alanine + H(+) = (8S)-8-amino-7-oxononanoate + holo-[ACP] + CO2</text>
        <dbReference type="Rhea" id="RHEA:42288"/>
        <dbReference type="Rhea" id="RHEA-COMP:9685"/>
        <dbReference type="Rhea" id="RHEA-COMP:9955"/>
        <dbReference type="ChEBI" id="CHEBI:15378"/>
        <dbReference type="ChEBI" id="CHEBI:16526"/>
        <dbReference type="ChEBI" id="CHEBI:57972"/>
        <dbReference type="ChEBI" id="CHEBI:64479"/>
        <dbReference type="ChEBI" id="CHEBI:78846"/>
        <dbReference type="ChEBI" id="CHEBI:149468"/>
        <dbReference type="EC" id="2.3.1.47"/>
    </reaction>
</comment>
<proteinExistence type="inferred from homology"/>
<evidence type="ECO:0000256" key="2">
    <source>
        <dbReference type="ARBA" id="ARBA00004746"/>
    </source>
</evidence>
<dbReference type="Pfam" id="PF00155">
    <property type="entry name" value="Aminotran_1_2"/>
    <property type="match status" value="1"/>
</dbReference>
<evidence type="ECO:0000256" key="9">
    <source>
        <dbReference type="ARBA" id="ARBA00032610"/>
    </source>
</evidence>
<dbReference type="InterPro" id="IPR004839">
    <property type="entry name" value="Aminotransferase_I/II_large"/>
</dbReference>
<comment type="subunit">
    <text evidence="4">Homodimer.</text>
</comment>
<dbReference type="PROSITE" id="PS00599">
    <property type="entry name" value="AA_TRANSFER_CLASS_2"/>
    <property type="match status" value="1"/>
</dbReference>
<dbReference type="SUPFAM" id="SSF53383">
    <property type="entry name" value="PLP-dependent transferases"/>
    <property type="match status" value="1"/>
</dbReference>
<keyword evidence="7" id="KW-0093">Biotin biosynthesis</keyword>
<dbReference type="GO" id="GO:0008710">
    <property type="term" value="F:8-amino-7-oxononanoate synthase activity"/>
    <property type="evidence" value="ECO:0007669"/>
    <property type="project" value="UniProtKB-EC"/>
</dbReference>
<dbReference type="InterPro" id="IPR015422">
    <property type="entry name" value="PyrdxlP-dep_Trfase_small"/>
</dbReference>
<evidence type="ECO:0000259" key="12">
    <source>
        <dbReference type="Pfam" id="PF00155"/>
    </source>
</evidence>
<name>A0A3B1DXW0_9ZZZZ</name>
<dbReference type="InterPro" id="IPR050087">
    <property type="entry name" value="AON_synthase_class-II"/>
</dbReference>
<reference evidence="13" key="1">
    <citation type="submission" date="2018-06" db="EMBL/GenBank/DDBJ databases">
        <authorList>
            <person name="Zhirakovskaya E."/>
        </authorList>
    </citation>
    <scope>NUCLEOTIDE SEQUENCE</scope>
</reference>
<accession>A0A3B1DXW0</accession>
<keyword evidence="13" id="KW-0012">Acyltransferase</keyword>
<evidence type="ECO:0000313" key="13">
    <source>
        <dbReference type="EMBL" id="VAX41038.1"/>
    </source>
</evidence>
<dbReference type="InterPro" id="IPR015424">
    <property type="entry name" value="PyrdxlP-dep_Trfase"/>
</dbReference>
<sequence length="386" mass="42296">MHNWLNDEINKLQQAGLYRSRRSVVPLPGGWCEVDGKCLLNFSANDYLGLSNAPRLLQAAKSALDKYGVGAGASALVSGRTPEHHQLEKRLATFEETEAALLFPTGYAANIGIITALVNDDSETVIFCDRLNHASLIDGCRLSKAKFKVYRHDDLSKLERALKKVPAKTKKLIVTDTIFSMDGDAPPLVELHNFASRYNATLLLDEAHATGLFGKQGRGMAELAGIESPHVIRIGTLSKAIGCMGGFVVGSQLLIDWLWNRSRSQIFSTALPPSICAAACSAIDMIEKEPSRRTNVLSLAKYLRAQLIDAKWQTIPSGIAPIIPIILDDPQRAINLSHQLQEEGFFIPAIRPPTVPQGTSRLRISLSAMHTKEDVTRLINVLQEIS</sequence>
<protein>
    <recommendedName>
        <fullName evidence="5">8-amino-7-oxononanoate synthase</fullName>
        <ecNumber evidence="5">2.3.1.47</ecNumber>
    </recommendedName>
    <alternativeName>
        <fullName evidence="9">7-keto-8-amino-pelargonic acid synthase</fullName>
    </alternativeName>
    <alternativeName>
        <fullName evidence="10">8-amino-7-ketopelargonate synthase</fullName>
    </alternativeName>
</protein>
<gene>
    <name evidence="13" type="ORF">MNBD_PLANCTO02-1620</name>
</gene>
<comment type="cofactor">
    <cofactor evidence="1">
        <name>pyridoxal 5'-phosphate</name>
        <dbReference type="ChEBI" id="CHEBI:597326"/>
    </cofactor>
</comment>
<feature type="domain" description="Aminotransferase class I/classII large" evidence="12">
    <location>
        <begin position="39"/>
        <end position="382"/>
    </location>
</feature>
<evidence type="ECO:0000256" key="5">
    <source>
        <dbReference type="ARBA" id="ARBA00013187"/>
    </source>
</evidence>
<dbReference type="PANTHER" id="PTHR13693">
    <property type="entry name" value="CLASS II AMINOTRANSFERASE/8-AMINO-7-OXONONANOATE SYNTHASE"/>
    <property type="match status" value="1"/>
</dbReference>
<dbReference type="UniPathway" id="UPA00078"/>
<evidence type="ECO:0000256" key="3">
    <source>
        <dbReference type="ARBA" id="ARBA00010008"/>
    </source>
</evidence>
<keyword evidence="8" id="KW-0663">Pyridoxal phosphate</keyword>
<dbReference type="InterPro" id="IPR004723">
    <property type="entry name" value="AONS_Archaea/Proteobacteria"/>
</dbReference>
<dbReference type="EC" id="2.3.1.47" evidence="5"/>
<dbReference type="AlphaFoldDB" id="A0A3B1DXW0"/>
<evidence type="ECO:0000256" key="1">
    <source>
        <dbReference type="ARBA" id="ARBA00001933"/>
    </source>
</evidence>
<keyword evidence="6 13" id="KW-0808">Transferase</keyword>
<dbReference type="InterPro" id="IPR001917">
    <property type="entry name" value="Aminotrans_II_pyridoxalP_BS"/>
</dbReference>
<dbReference type="Gene3D" id="3.90.1150.10">
    <property type="entry name" value="Aspartate Aminotransferase, domain 1"/>
    <property type="match status" value="1"/>
</dbReference>